<gene>
    <name evidence="4" type="primary">menC</name>
    <name evidence="6" type="ORF">ACFSKW_01915</name>
</gene>
<dbReference type="EMBL" id="JBHUFV010000003">
    <property type="protein sequence ID" value="MFD1930224.1"/>
    <property type="molecule type" value="Genomic_DNA"/>
</dbReference>
<keyword evidence="3 4" id="KW-0456">Lyase</keyword>
<dbReference type="InterPro" id="IPR013342">
    <property type="entry name" value="Mandelate_racemase_C"/>
</dbReference>
<dbReference type="EC" id="4.2.1.113" evidence="4"/>
<dbReference type="InterPro" id="IPR029065">
    <property type="entry name" value="Enolase_C-like"/>
</dbReference>
<dbReference type="NCBIfam" id="NF002782">
    <property type="entry name" value="PRK02901.1"/>
    <property type="match status" value="1"/>
</dbReference>
<keyword evidence="1 4" id="KW-0479">Metal-binding</keyword>
<sequence length="308" mass="32546">MGSGPRVFRIPMRTRFRGQTAREGVLIEGPAGWGEFSPFPEYGPRECARWLACAREAAFEGWPAPVRSRIPVNATVPAVSAERAHELVRQAGCGTAKVKVAEQGQTFADDLARVEAVRDALGPSGKVRVDANGAWDVPTAIRHLKALDAFDLEYAEQPCATLDELAAVRRAVDVPIAADESIRRAEDPLKVRAAEAADIAVVKVQPLGGVRAALRVVEACGLPAVVSSAVETSVGLAAGVALAAALPSLPYACGLGTMSLLSGDVVGDSLAPVDGFLPVSRPAVDYSLLSEFEIESPSWLRRMQEADL</sequence>
<dbReference type="GO" id="GO:0043748">
    <property type="term" value="F:O-succinylbenzoate synthase activity"/>
    <property type="evidence" value="ECO:0007669"/>
    <property type="project" value="UniProtKB-EC"/>
</dbReference>
<evidence type="ECO:0000256" key="3">
    <source>
        <dbReference type="ARBA" id="ARBA00023239"/>
    </source>
</evidence>
<dbReference type="Proteomes" id="UP001597368">
    <property type="component" value="Unassembled WGS sequence"/>
</dbReference>
<dbReference type="PANTHER" id="PTHR48073">
    <property type="entry name" value="O-SUCCINYLBENZOATE SYNTHASE-RELATED"/>
    <property type="match status" value="1"/>
</dbReference>
<protein>
    <recommendedName>
        <fullName evidence="4">o-succinylbenzoate synthase</fullName>
        <shortName evidence="4">OSB synthase</shortName>
        <shortName evidence="4">OSBS</shortName>
        <ecNumber evidence="4">4.2.1.113</ecNumber>
    </recommendedName>
    <alternativeName>
        <fullName evidence="4">4-(2'-carboxyphenyl)-4-oxybutyric acid synthase</fullName>
    </alternativeName>
    <alternativeName>
        <fullName evidence="4">o-succinylbenzoic acid synthase</fullName>
    </alternativeName>
</protein>
<comment type="caution">
    <text evidence="6">The sequence shown here is derived from an EMBL/GenBank/DDBJ whole genome shotgun (WGS) entry which is preliminary data.</text>
</comment>
<feature type="binding site" evidence="4">
    <location>
        <position position="130"/>
    </location>
    <ligand>
        <name>Mg(2+)</name>
        <dbReference type="ChEBI" id="CHEBI:18420"/>
    </ligand>
</feature>
<dbReference type="Pfam" id="PF18374">
    <property type="entry name" value="Enolase_like_N"/>
    <property type="match status" value="1"/>
</dbReference>
<dbReference type="CDD" id="cd03320">
    <property type="entry name" value="OSBS"/>
    <property type="match status" value="1"/>
</dbReference>
<dbReference type="PANTHER" id="PTHR48073:SF2">
    <property type="entry name" value="O-SUCCINYLBENZOATE SYNTHASE"/>
    <property type="match status" value="1"/>
</dbReference>
<comment type="pathway">
    <text evidence="4">Quinol/quinone metabolism; 1,4-dihydroxy-2-naphthoate biosynthesis; 1,4-dihydroxy-2-naphthoate from chorismate: step 4/7.</text>
</comment>
<keyword evidence="4" id="KW-0474">Menaquinone biosynthesis</keyword>
<name>A0ABW4SPA9_9ACTN</name>
<dbReference type="SFLD" id="SFLDF00009">
    <property type="entry name" value="o-succinylbenzoate_synthase"/>
    <property type="match status" value="1"/>
</dbReference>
<feature type="binding site" evidence="4">
    <location>
        <position position="156"/>
    </location>
    <ligand>
        <name>Mg(2+)</name>
        <dbReference type="ChEBI" id="CHEBI:18420"/>
    </ligand>
</feature>
<dbReference type="SFLD" id="SFLDG00180">
    <property type="entry name" value="muconate_cycloisomerase"/>
    <property type="match status" value="1"/>
</dbReference>
<comment type="function">
    <text evidence="4">Converts 2-succinyl-6-hydroxy-2,4-cyclohexadiene-1-carboxylate (SHCHC) to 2-succinylbenzoate (OSB).</text>
</comment>
<dbReference type="Pfam" id="PF13378">
    <property type="entry name" value="MR_MLE_C"/>
    <property type="match status" value="1"/>
</dbReference>
<evidence type="ECO:0000259" key="5">
    <source>
        <dbReference type="SMART" id="SM00922"/>
    </source>
</evidence>
<feature type="active site" description="Proton donor" evidence="4">
    <location>
        <position position="99"/>
    </location>
</feature>
<dbReference type="SFLD" id="SFLDS00001">
    <property type="entry name" value="Enolase"/>
    <property type="match status" value="1"/>
</dbReference>
<dbReference type="InterPro" id="IPR010196">
    <property type="entry name" value="OSB_synthase_MenC1"/>
</dbReference>
<comment type="similarity">
    <text evidence="4">Belongs to the mandelate racemase/muconate lactonizing enzyme family. MenC type 1 subfamily.</text>
</comment>
<evidence type="ECO:0000313" key="7">
    <source>
        <dbReference type="Proteomes" id="UP001597368"/>
    </source>
</evidence>
<dbReference type="SMART" id="SM00922">
    <property type="entry name" value="MR_MLE"/>
    <property type="match status" value="1"/>
</dbReference>
<organism evidence="6 7">
    <name type="scientific">Nonomuraea mangrovi</name>
    <dbReference type="NCBI Taxonomy" id="2316207"/>
    <lineage>
        <taxon>Bacteria</taxon>
        <taxon>Bacillati</taxon>
        <taxon>Actinomycetota</taxon>
        <taxon>Actinomycetes</taxon>
        <taxon>Streptosporangiales</taxon>
        <taxon>Streptosporangiaceae</taxon>
        <taxon>Nonomuraea</taxon>
    </lineage>
</organism>
<feature type="active site" description="Proton acceptor" evidence="4">
    <location>
        <position position="203"/>
    </location>
</feature>
<dbReference type="RefSeq" id="WP_379568429.1">
    <property type="nucleotide sequence ID" value="NZ_JBHUFV010000003.1"/>
</dbReference>
<reference evidence="7" key="1">
    <citation type="journal article" date="2019" name="Int. J. Syst. Evol. Microbiol.">
        <title>The Global Catalogue of Microorganisms (GCM) 10K type strain sequencing project: providing services to taxonomists for standard genome sequencing and annotation.</title>
        <authorList>
            <consortium name="The Broad Institute Genomics Platform"/>
            <consortium name="The Broad Institute Genome Sequencing Center for Infectious Disease"/>
            <person name="Wu L."/>
            <person name="Ma J."/>
        </authorList>
    </citation>
    <scope>NUCLEOTIDE SEQUENCE [LARGE SCALE GENOMIC DNA]</scope>
    <source>
        <strain evidence="7">ICMP 6774ER</strain>
    </source>
</reference>
<proteinExistence type="inferred from homology"/>
<comment type="cofactor">
    <cofactor evidence="4">
        <name>a divalent metal cation</name>
        <dbReference type="ChEBI" id="CHEBI:60240"/>
    </cofactor>
</comment>
<evidence type="ECO:0000256" key="2">
    <source>
        <dbReference type="ARBA" id="ARBA00022842"/>
    </source>
</evidence>
<dbReference type="SUPFAM" id="SSF51604">
    <property type="entry name" value="Enolase C-terminal domain-like"/>
    <property type="match status" value="1"/>
</dbReference>
<accession>A0ABW4SPA9</accession>
<dbReference type="HAMAP" id="MF_00470">
    <property type="entry name" value="MenC_1"/>
    <property type="match status" value="1"/>
</dbReference>
<dbReference type="InterPro" id="IPR036849">
    <property type="entry name" value="Enolase-like_C_sf"/>
</dbReference>
<evidence type="ECO:0000256" key="4">
    <source>
        <dbReference type="HAMAP-Rule" id="MF_00470"/>
    </source>
</evidence>
<evidence type="ECO:0000313" key="6">
    <source>
        <dbReference type="EMBL" id="MFD1930224.1"/>
    </source>
</evidence>
<comment type="catalytic activity">
    <reaction evidence="4">
        <text>(1R,6R)-6-hydroxy-2-succinyl-cyclohexa-2,4-diene-1-carboxylate = 2-succinylbenzoate + H2O</text>
        <dbReference type="Rhea" id="RHEA:10196"/>
        <dbReference type="ChEBI" id="CHEBI:15377"/>
        <dbReference type="ChEBI" id="CHEBI:18325"/>
        <dbReference type="ChEBI" id="CHEBI:58689"/>
        <dbReference type="EC" id="4.2.1.113"/>
    </reaction>
</comment>
<keyword evidence="7" id="KW-1185">Reference proteome</keyword>
<feature type="binding site" evidence="4">
    <location>
        <position position="179"/>
    </location>
    <ligand>
        <name>Mg(2+)</name>
        <dbReference type="ChEBI" id="CHEBI:18420"/>
    </ligand>
</feature>
<keyword evidence="2 4" id="KW-0460">Magnesium</keyword>
<comment type="pathway">
    <text evidence="4">Quinol/quinone metabolism; menaquinone biosynthesis.</text>
</comment>
<dbReference type="Gene3D" id="3.20.20.120">
    <property type="entry name" value="Enolase-like C-terminal domain"/>
    <property type="match status" value="1"/>
</dbReference>
<feature type="domain" description="Mandelate racemase/muconate lactonizing enzyme C-terminal" evidence="5">
    <location>
        <begin position="77"/>
        <end position="175"/>
    </location>
</feature>
<evidence type="ECO:0000256" key="1">
    <source>
        <dbReference type="ARBA" id="ARBA00022723"/>
    </source>
</evidence>